<keyword evidence="1" id="KW-1133">Transmembrane helix</keyword>
<dbReference type="EMBL" id="JACOOL010000008">
    <property type="protein sequence ID" value="MBC5637557.1"/>
    <property type="molecule type" value="Genomic_DNA"/>
</dbReference>
<evidence type="ECO:0000256" key="1">
    <source>
        <dbReference type="SAM" id="Phobius"/>
    </source>
</evidence>
<keyword evidence="1" id="KW-0472">Membrane</keyword>
<dbReference type="AlphaFoldDB" id="A0A923L6S1"/>
<keyword evidence="1" id="KW-0812">Transmembrane</keyword>
<evidence type="ECO:0000313" key="2">
    <source>
        <dbReference type="EMBL" id="MBC5637557.1"/>
    </source>
</evidence>
<protein>
    <recommendedName>
        <fullName evidence="4">Phenylalanyl-tRNA synthetase subunit beta</fullName>
    </recommendedName>
</protein>
<comment type="caution">
    <text evidence="2">The sequence shown here is derived from an EMBL/GenBank/DDBJ whole genome shotgun (WGS) entry which is preliminary data.</text>
</comment>
<dbReference type="Proteomes" id="UP000637359">
    <property type="component" value="Unassembled WGS sequence"/>
</dbReference>
<keyword evidence="3" id="KW-1185">Reference proteome</keyword>
<proteinExistence type="predicted"/>
<sequence>MLKFLKYLFITVLVLIGIGYGVYYVGINLASDKLMEALTAQLENSGELEKIKRAIEGDPELRAFLQDAQSVDESTLPFTTKEEAARLLVQKVGISGLQDIQTKAEQGRITKDELIHEMEQKLTDKEIKALKVIAYKELYK</sequence>
<evidence type="ECO:0000313" key="3">
    <source>
        <dbReference type="Proteomes" id="UP000637359"/>
    </source>
</evidence>
<gene>
    <name evidence="2" type="ORF">H8S33_12140</name>
</gene>
<reference evidence="2" key="1">
    <citation type="submission" date="2020-08" db="EMBL/GenBank/DDBJ databases">
        <title>Genome public.</title>
        <authorList>
            <person name="Liu C."/>
            <person name="Sun Q."/>
        </authorList>
    </citation>
    <scope>NUCLEOTIDE SEQUENCE</scope>
    <source>
        <strain evidence="2">BX22</strain>
    </source>
</reference>
<accession>A0A923L6S1</accession>
<organism evidence="2 3">
    <name type="scientific">Ornithinibacillus hominis</name>
    <dbReference type="NCBI Taxonomy" id="2763055"/>
    <lineage>
        <taxon>Bacteria</taxon>
        <taxon>Bacillati</taxon>
        <taxon>Bacillota</taxon>
        <taxon>Bacilli</taxon>
        <taxon>Bacillales</taxon>
        <taxon>Bacillaceae</taxon>
        <taxon>Ornithinibacillus</taxon>
    </lineage>
</organism>
<feature type="transmembrane region" description="Helical" evidence="1">
    <location>
        <begin position="7"/>
        <end position="26"/>
    </location>
</feature>
<dbReference type="RefSeq" id="WP_186870263.1">
    <property type="nucleotide sequence ID" value="NZ_JACOOL010000008.1"/>
</dbReference>
<name>A0A923L6S1_9BACI</name>
<evidence type="ECO:0008006" key="4">
    <source>
        <dbReference type="Google" id="ProtNLM"/>
    </source>
</evidence>